<name>M7Y2V6_9BACT</name>
<dbReference type="InterPro" id="IPR014755">
    <property type="entry name" value="Cu-Rt/internalin_Ig-like"/>
</dbReference>
<gene>
    <name evidence="4" type="ORF">C943_02206</name>
</gene>
<dbReference type="STRING" id="1239962.C943_02206"/>
<dbReference type="InterPro" id="IPR032812">
    <property type="entry name" value="SbsA_Ig"/>
</dbReference>
<sequence length="675" mass="76310">MKPNTVKKGFRNLPKSLFHLNTMKRLAFLFCCIISLASCEKTEQDVTPMTLEMVTLGGQVISRTAPFSTNQPIDRHISLLFSHALDENSAKQYISLMTGNQVVNLSMTFNGSGTTVTLFPVGLLANQTTYRIVISENLKGVNGNPFAGTEVQFETLVGGLTVVNAEFEQSQKTRTGRVVDVSLEMDLVMEFSDPLDASSIPQALRLTRNGNVPVQYVLENEGKKLRIKSQNKLQYLSKYQVSLSNQLKGKDGQSFSGWNQSFFTKVDPTFKFPQISDEELMTKVQEQTFKYFWDFAHPVSGMARERNSSGNLVTMGGSGFGVMAILVGIERSFITRQQGVDRLSKIVDFLERADRFHGAWPHWLDGNTGDVIPFSQFDNGGDLVETALMVQGLLTVRAYLQDANPQEKAIKEKITRLWEEVEWDWYTRGGQNVLFWHWSPQHQWQMNLPIQGWNESLIVYVLAAASPTHPISKAVYDVGWARNGAMKNGKIFFNFTLPLGYDFGGPLFFAHYSFLGLDPRNLTDQYANYWTQTANHTRINREHCIQNPLGFVGYGPQSWGLTASDNHQGYNAHSPTNDLGVISPTAALSSMPFTPTESLEALHHFYYLMGDRLWGEFGFYDAFNVTEEWYADSYLAIDQGPIILMIENYRSGLLWKYFMQDAEVRAGLDKLNFNY</sequence>
<evidence type="ECO:0008006" key="6">
    <source>
        <dbReference type="Google" id="ProtNLM"/>
    </source>
</evidence>
<feature type="domain" description="SbsA Ig-like" evidence="3">
    <location>
        <begin position="66"/>
        <end position="155"/>
    </location>
</feature>
<reference evidence="4" key="1">
    <citation type="submission" date="2013-01" db="EMBL/GenBank/DDBJ databases">
        <title>Genome assembly of Mariniradius saccharolyticus AK6.</title>
        <authorList>
            <person name="Vaidya B."/>
            <person name="Khatri I."/>
            <person name="Tanuku N.R.S."/>
            <person name="Subramanian S."/>
            <person name="Pinnaka A."/>
        </authorList>
    </citation>
    <scope>NUCLEOTIDE SEQUENCE [LARGE SCALE GENOMIC DNA]</scope>
    <source>
        <strain evidence="4">AK6</strain>
    </source>
</reference>
<dbReference type="InterPro" id="IPR019282">
    <property type="entry name" value="Glycoamylase-like_cons_dom"/>
</dbReference>
<comment type="caution">
    <text evidence="4">The sequence shown here is derived from an EMBL/GenBank/DDBJ whole genome shotgun (WGS) entry which is preliminary data.</text>
</comment>
<evidence type="ECO:0000313" key="5">
    <source>
        <dbReference type="Proteomes" id="UP000010953"/>
    </source>
</evidence>
<dbReference type="InParanoid" id="M7Y2V6"/>
<dbReference type="Proteomes" id="UP000010953">
    <property type="component" value="Unassembled WGS sequence"/>
</dbReference>
<keyword evidence="5" id="KW-1185">Reference proteome</keyword>
<evidence type="ECO:0000256" key="1">
    <source>
        <dbReference type="ARBA" id="ARBA00022729"/>
    </source>
</evidence>
<proteinExistence type="predicted"/>
<keyword evidence="1" id="KW-0732">Signal</keyword>
<dbReference type="eggNOG" id="COG5368">
    <property type="taxonomic scope" value="Bacteria"/>
</dbReference>
<dbReference type="Gene3D" id="2.60.40.1220">
    <property type="match status" value="1"/>
</dbReference>
<dbReference type="EMBL" id="AMZY02000019">
    <property type="protein sequence ID" value="EMS31551.1"/>
    <property type="molecule type" value="Genomic_DNA"/>
</dbReference>
<dbReference type="AlphaFoldDB" id="M7Y2V6"/>
<evidence type="ECO:0000259" key="3">
    <source>
        <dbReference type="Pfam" id="PF13205"/>
    </source>
</evidence>
<feature type="domain" description="SbsA Ig-like" evidence="3">
    <location>
        <begin position="179"/>
        <end position="262"/>
    </location>
</feature>
<dbReference type="Pfam" id="PF13205">
    <property type="entry name" value="Big_5"/>
    <property type="match status" value="2"/>
</dbReference>
<evidence type="ECO:0000313" key="4">
    <source>
        <dbReference type="EMBL" id="EMS31551.1"/>
    </source>
</evidence>
<protein>
    <recommendedName>
        <fullName evidence="6">Glycoamylase-like domain-containing protein</fullName>
    </recommendedName>
</protein>
<accession>M7Y2V6</accession>
<dbReference type="Gene3D" id="1.50.10.140">
    <property type="match status" value="1"/>
</dbReference>
<organism evidence="4 5">
    <name type="scientific">Mariniradius saccharolyticus AK6</name>
    <dbReference type="NCBI Taxonomy" id="1239962"/>
    <lineage>
        <taxon>Bacteria</taxon>
        <taxon>Pseudomonadati</taxon>
        <taxon>Bacteroidota</taxon>
        <taxon>Cytophagia</taxon>
        <taxon>Cytophagales</taxon>
        <taxon>Cyclobacteriaceae</taxon>
        <taxon>Mariniradius</taxon>
    </lineage>
</organism>
<feature type="domain" description="Glycoamylase-like" evidence="2">
    <location>
        <begin position="448"/>
        <end position="660"/>
    </location>
</feature>
<dbReference type="Pfam" id="PF10091">
    <property type="entry name" value="Glycoamylase"/>
    <property type="match status" value="1"/>
</dbReference>
<evidence type="ECO:0000259" key="2">
    <source>
        <dbReference type="Pfam" id="PF10091"/>
    </source>
</evidence>